<dbReference type="Pfam" id="PF05685">
    <property type="entry name" value="Uma2"/>
    <property type="match status" value="1"/>
</dbReference>
<organism evidence="2">
    <name type="scientific">uncultured bacterium contig00081</name>
    <dbReference type="NCBI Taxonomy" id="1181557"/>
    <lineage>
        <taxon>Bacteria</taxon>
        <taxon>environmental samples</taxon>
    </lineage>
</organism>
<dbReference type="EMBL" id="JQ844224">
    <property type="protein sequence ID" value="AGS53191.1"/>
    <property type="molecule type" value="Genomic_DNA"/>
</dbReference>
<sequence length="206" mass="22455">MEALKLQSDGFDTYTYADYASWDTDQRYELIDGIPYLMAAPSENHQTIAGEIFRQLSNFLIGKPCKALMSPFDVCINALGDDDDTVLQPDVLVVCGRSKMDGKRCNGAPDMVVEVVSPSSGKKDRLLKLPKYQKAGVRECWIVEPKTRTVQVGVLTKGKYAVAAYGEADTVPVGILEGCSIDLGLVFADMSPEGGKAKGGFRYIRA</sequence>
<feature type="domain" description="Putative restriction endonuclease" evidence="1">
    <location>
        <begin position="18"/>
        <end position="182"/>
    </location>
</feature>
<evidence type="ECO:0000313" key="2">
    <source>
        <dbReference type="EMBL" id="AGS53191.1"/>
    </source>
</evidence>
<name>A0A806KMH1_9BACT</name>
<dbReference type="PANTHER" id="PTHR34107">
    <property type="entry name" value="SLL0198 PROTEIN-RELATED"/>
    <property type="match status" value="1"/>
</dbReference>
<reference evidence="2" key="1">
    <citation type="submission" date="2012-03" db="EMBL/GenBank/DDBJ databases">
        <title>Functional metagenomics reveals considerable lignocellulase gene clusters in the gut microbiome of a wood-feeding higher termite.</title>
        <authorList>
            <person name="Liu N."/>
        </authorList>
    </citation>
    <scope>NUCLEOTIDE SEQUENCE</scope>
</reference>
<proteinExistence type="predicted"/>
<dbReference type="Gene3D" id="3.90.1570.10">
    <property type="entry name" value="tt1808, chain A"/>
    <property type="match status" value="1"/>
</dbReference>
<protein>
    <recommendedName>
        <fullName evidence="1">Putative restriction endonuclease domain-containing protein</fullName>
    </recommendedName>
</protein>
<dbReference type="InterPro" id="IPR008538">
    <property type="entry name" value="Uma2"/>
</dbReference>
<dbReference type="PANTHER" id="PTHR34107:SF4">
    <property type="entry name" value="SLL1222 PROTEIN"/>
    <property type="match status" value="1"/>
</dbReference>
<dbReference type="CDD" id="cd06260">
    <property type="entry name" value="DUF820-like"/>
    <property type="match status" value="1"/>
</dbReference>
<dbReference type="InterPro" id="IPR011335">
    <property type="entry name" value="Restrct_endonuc-II-like"/>
</dbReference>
<dbReference type="SUPFAM" id="SSF52980">
    <property type="entry name" value="Restriction endonuclease-like"/>
    <property type="match status" value="1"/>
</dbReference>
<dbReference type="InterPro" id="IPR012296">
    <property type="entry name" value="Nuclease_put_TT1808"/>
</dbReference>
<evidence type="ECO:0000259" key="1">
    <source>
        <dbReference type="Pfam" id="PF05685"/>
    </source>
</evidence>
<accession>A0A806KMH1</accession>
<dbReference type="AlphaFoldDB" id="A0A806KMH1"/>